<dbReference type="GO" id="GO:0022857">
    <property type="term" value="F:transmembrane transporter activity"/>
    <property type="evidence" value="ECO:0007669"/>
    <property type="project" value="InterPro"/>
</dbReference>
<feature type="transmembrane region" description="Helical" evidence="6">
    <location>
        <begin position="124"/>
        <end position="140"/>
    </location>
</feature>
<feature type="domain" description="EamA" evidence="7">
    <location>
        <begin position="10"/>
        <end position="140"/>
    </location>
</feature>
<dbReference type="PANTHER" id="PTHR32322:SF18">
    <property type="entry name" value="S-ADENOSYLMETHIONINE_S-ADENOSYLHOMOCYSTEINE TRANSPORTER"/>
    <property type="match status" value="1"/>
</dbReference>
<dbReference type="Pfam" id="PF00892">
    <property type="entry name" value="EamA"/>
    <property type="match status" value="2"/>
</dbReference>
<dbReference type="GO" id="GO:0005886">
    <property type="term" value="C:plasma membrane"/>
    <property type="evidence" value="ECO:0007669"/>
    <property type="project" value="UniProtKB-SubCell"/>
</dbReference>
<evidence type="ECO:0000256" key="2">
    <source>
        <dbReference type="ARBA" id="ARBA00022475"/>
    </source>
</evidence>
<evidence type="ECO:0000313" key="9">
    <source>
        <dbReference type="Proteomes" id="UP000193200"/>
    </source>
</evidence>
<feature type="transmembrane region" description="Helical" evidence="6">
    <location>
        <begin position="152"/>
        <end position="171"/>
    </location>
</feature>
<feature type="transmembrane region" description="Helical" evidence="6">
    <location>
        <begin position="9"/>
        <end position="30"/>
    </location>
</feature>
<evidence type="ECO:0000313" key="8">
    <source>
        <dbReference type="EMBL" id="SLN39317.1"/>
    </source>
</evidence>
<dbReference type="AlphaFoldDB" id="A0A1Y5SJT2"/>
<feature type="domain" description="EamA" evidence="7">
    <location>
        <begin position="153"/>
        <end position="288"/>
    </location>
</feature>
<dbReference type="InterPro" id="IPR037185">
    <property type="entry name" value="EmrE-like"/>
</dbReference>
<keyword evidence="9" id="KW-1185">Reference proteome</keyword>
<dbReference type="SUPFAM" id="SSF103481">
    <property type="entry name" value="Multidrug resistance efflux transporter EmrE"/>
    <property type="match status" value="2"/>
</dbReference>
<dbReference type="InterPro" id="IPR005829">
    <property type="entry name" value="Sugar_transporter_CS"/>
</dbReference>
<evidence type="ECO:0000256" key="3">
    <source>
        <dbReference type="ARBA" id="ARBA00022692"/>
    </source>
</evidence>
<feature type="transmembrane region" description="Helical" evidence="6">
    <location>
        <begin position="271"/>
        <end position="289"/>
    </location>
</feature>
<dbReference type="InterPro" id="IPR050638">
    <property type="entry name" value="AA-Vitamin_Transporters"/>
</dbReference>
<evidence type="ECO:0000259" key="7">
    <source>
        <dbReference type="Pfam" id="PF00892"/>
    </source>
</evidence>
<dbReference type="PANTHER" id="PTHR32322">
    <property type="entry name" value="INNER MEMBRANE TRANSPORTER"/>
    <property type="match status" value="1"/>
</dbReference>
<feature type="transmembrane region" description="Helical" evidence="6">
    <location>
        <begin position="214"/>
        <end position="238"/>
    </location>
</feature>
<reference evidence="8 9" key="1">
    <citation type="submission" date="2017-03" db="EMBL/GenBank/DDBJ databases">
        <authorList>
            <person name="Afonso C.L."/>
            <person name="Miller P.J."/>
            <person name="Scott M.A."/>
            <person name="Spackman E."/>
            <person name="Goraichik I."/>
            <person name="Dimitrov K.M."/>
            <person name="Suarez D.L."/>
            <person name="Swayne D.E."/>
        </authorList>
    </citation>
    <scope>NUCLEOTIDE SEQUENCE [LARGE SCALE GENOMIC DNA]</scope>
    <source>
        <strain evidence="8 9">CECT 7691</strain>
    </source>
</reference>
<dbReference type="PROSITE" id="PS00217">
    <property type="entry name" value="SUGAR_TRANSPORT_2"/>
    <property type="match status" value="1"/>
</dbReference>
<dbReference type="Proteomes" id="UP000193200">
    <property type="component" value="Unassembled WGS sequence"/>
</dbReference>
<keyword evidence="2" id="KW-1003">Cell membrane</keyword>
<evidence type="ECO:0000256" key="4">
    <source>
        <dbReference type="ARBA" id="ARBA00022989"/>
    </source>
</evidence>
<keyword evidence="3 6" id="KW-0812">Transmembrane</keyword>
<gene>
    <name evidence="8" type="primary">yijE_2</name>
    <name evidence="8" type="ORF">OCH7691_01638</name>
</gene>
<feature type="transmembrane region" description="Helical" evidence="6">
    <location>
        <begin position="98"/>
        <end position="117"/>
    </location>
</feature>
<dbReference type="InterPro" id="IPR000620">
    <property type="entry name" value="EamA_dom"/>
</dbReference>
<feature type="transmembrane region" description="Helical" evidence="6">
    <location>
        <begin position="68"/>
        <end position="92"/>
    </location>
</feature>
<accession>A0A1Y5SJT2</accession>
<keyword evidence="5 6" id="KW-0472">Membrane</keyword>
<dbReference type="FunCoup" id="A0A1Y5SJT2">
    <property type="interactions" value="125"/>
</dbReference>
<sequence length="308" mass="31704">MRGVAGRDLALIVLLGVFWGLNWPAVKVILGEIPPFTLRAIAFTVAAPVLAALALARGERLLPNRAEAPRLILAGLLSVFGFNVLTAFGQLVTETSKAAIIAFTMPLWAALLSAAVLSERITPARMVAIPLGLGGLALLVGGDMENFLHNPAGPLIMLGAALSWAAGTVALKSRRWSLGPLALTTWIVGVSAPPALFAALLLETPWALASPSPTVLLVLLYHLALPMVICYAAWVILLGRLPASVAAIGTLLIPVVGVLSSALLLGDPLTATKLGALALVIGSVALALIDPGRSRAGAASRAVPPPRS</sequence>
<comment type="subcellular location">
    <subcellularLocation>
        <location evidence="1">Cell membrane</location>
        <topology evidence="1">Multi-pass membrane protein</topology>
    </subcellularLocation>
</comment>
<proteinExistence type="predicted"/>
<evidence type="ECO:0000256" key="1">
    <source>
        <dbReference type="ARBA" id="ARBA00004651"/>
    </source>
</evidence>
<dbReference type="InParanoid" id="A0A1Y5SJT2"/>
<name>A0A1Y5SJT2_9PROT</name>
<protein>
    <submittedName>
        <fullName evidence="8">Putative inner membrane transporter yiJE</fullName>
    </submittedName>
</protein>
<feature type="transmembrane region" description="Helical" evidence="6">
    <location>
        <begin position="245"/>
        <end position="265"/>
    </location>
</feature>
<dbReference type="EMBL" id="FWFR01000001">
    <property type="protein sequence ID" value="SLN39317.1"/>
    <property type="molecule type" value="Genomic_DNA"/>
</dbReference>
<dbReference type="RefSeq" id="WP_085882838.1">
    <property type="nucleotide sequence ID" value="NZ_FWFR01000001.1"/>
</dbReference>
<feature type="transmembrane region" description="Helical" evidence="6">
    <location>
        <begin position="36"/>
        <end position="56"/>
    </location>
</feature>
<keyword evidence="4 6" id="KW-1133">Transmembrane helix</keyword>
<evidence type="ECO:0000256" key="6">
    <source>
        <dbReference type="SAM" id="Phobius"/>
    </source>
</evidence>
<dbReference type="OrthoDB" id="7850605at2"/>
<organism evidence="8 9">
    <name type="scientific">Oceanibacterium hippocampi</name>
    <dbReference type="NCBI Taxonomy" id="745714"/>
    <lineage>
        <taxon>Bacteria</taxon>
        <taxon>Pseudomonadati</taxon>
        <taxon>Pseudomonadota</taxon>
        <taxon>Alphaproteobacteria</taxon>
        <taxon>Sneathiellales</taxon>
        <taxon>Sneathiellaceae</taxon>
        <taxon>Oceanibacterium</taxon>
    </lineage>
</organism>
<evidence type="ECO:0000256" key="5">
    <source>
        <dbReference type="ARBA" id="ARBA00023136"/>
    </source>
</evidence>
<feature type="transmembrane region" description="Helical" evidence="6">
    <location>
        <begin position="183"/>
        <end position="202"/>
    </location>
</feature>